<dbReference type="Pfam" id="PF22939">
    <property type="entry name" value="WHD_GPIID"/>
    <property type="match status" value="1"/>
</dbReference>
<dbReference type="PANTHER" id="PTHR10039">
    <property type="entry name" value="AMELOGENIN"/>
    <property type="match status" value="1"/>
</dbReference>
<dbReference type="InterPro" id="IPR027417">
    <property type="entry name" value="P-loop_NTPase"/>
</dbReference>
<dbReference type="Pfam" id="PF24883">
    <property type="entry name" value="NPHP3_N"/>
    <property type="match status" value="1"/>
</dbReference>
<dbReference type="InterPro" id="IPR013087">
    <property type="entry name" value="Znf_C2H2_type"/>
</dbReference>
<reference evidence="3 4" key="1">
    <citation type="journal article" date="2024" name="IMA Fungus">
        <title>Apiospora arundinis, a panoply of carbohydrate-active enzymes and secondary metabolites.</title>
        <authorList>
            <person name="Sorensen T."/>
            <person name="Petersen C."/>
            <person name="Muurmann A.T."/>
            <person name="Christiansen J.V."/>
            <person name="Brundto M.L."/>
            <person name="Overgaard C.K."/>
            <person name="Boysen A.T."/>
            <person name="Wollenberg R.D."/>
            <person name="Larsen T.O."/>
            <person name="Sorensen J.L."/>
            <person name="Nielsen K.L."/>
            <person name="Sondergaard T.E."/>
        </authorList>
    </citation>
    <scope>NUCLEOTIDE SEQUENCE [LARGE SCALE GENOMIC DNA]</scope>
    <source>
        <strain evidence="3 4">AAU 773</strain>
    </source>
</reference>
<dbReference type="Proteomes" id="UP001390339">
    <property type="component" value="Unassembled WGS sequence"/>
</dbReference>
<proteinExistence type="predicted"/>
<dbReference type="Pfam" id="PF24809">
    <property type="entry name" value="DUF7708"/>
    <property type="match status" value="1"/>
</dbReference>
<dbReference type="PANTHER" id="PTHR10039:SF14">
    <property type="entry name" value="NACHT DOMAIN-CONTAINING PROTEIN"/>
    <property type="match status" value="1"/>
</dbReference>
<keyword evidence="1" id="KW-0677">Repeat</keyword>
<evidence type="ECO:0000256" key="1">
    <source>
        <dbReference type="ARBA" id="ARBA00022737"/>
    </source>
</evidence>
<evidence type="ECO:0000313" key="3">
    <source>
        <dbReference type="EMBL" id="KAK8867413.1"/>
    </source>
</evidence>
<dbReference type="InterPro" id="IPR056125">
    <property type="entry name" value="DUF7708"/>
</dbReference>
<dbReference type="SMART" id="SM00355">
    <property type="entry name" value="ZnF_C2H2"/>
    <property type="match status" value="3"/>
</dbReference>
<protein>
    <submittedName>
        <fullName evidence="3">C2H2 domain-containing protein</fullName>
    </submittedName>
</protein>
<dbReference type="EMBL" id="JAPCWZ010000004">
    <property type="protein sequence ID" value="KAK8867413.1"/>
    <property type="molecule type" value="Genomic_DNA"/>
</dbReference>
<sequence length="918" mass="105780">MASSMQQAPQNAFEKALEAFQSRLKPSEKAQFKATTLDELKATILSLQADQRARKQMRNMTKIRGFLEAMEQFGKVVEVFLNITDMLAFIWGPIKLLLLTASTWADSLDILLDAYQSISDNLPLFEAYQSIFSSNQGMQTVLVCAWSNIFDFHIRALRIFEKSLLQTFFRSLWKDFNAKFQHILNDLKRLKELVRDSADQLHIQHYEADRLRLLDEIEQAQKSRSVERQVFVTKWIEAPETDSDHEHFQSVREEERKATRREMGQWILDHSDVADWLAPQQIPKASALWINAVPGAGKSVLASVIIDEIRQRPLTTVAYAYCKHKDYTKNTFISIAKTLLVQLLHRHNHLVPFYYDSALGSGEVSLHTLKLAKRLLQSLLQAIPSSFLIIDGLDECEVAQRKLTLDFFNEIVNTCDITDPGKLRLLILSRNEPDIRKSLALSTVIRVDGNDTIGDMKVYIGHRASNIQAKFSLTLEDRVYIERNVEDRSDGMFLYAKLVLSHLEAQPSLHHLQEQYHRFPRGLEEAYSRNLERIRDNPNESERGAAQKLLSMMLCSRRPLRWRELQAAMSIDMAEQVFDKTRMLVTRLEDICGSLVEVLPGDRFEFVHVTASWYITNLGYISIDLAERWMTTLCLNYLTFECFGEEAGHEQLVDFLKGGDFGFQDYAIYHWPDHAIASMQSSGCISSDSVVEKDDKFTMSIALFDDRFDQDLAWSSGTEASNERSNNPETTRILNHAIWFKALTDDRRDKVSLASLSKVLKEVRQAQERLHESLQHGPQKASMCSLYGDKWFKCNRLSCHYFHEGFVSGAERQAHYDRHDRPFKCDEEDCPAAGIGLSSLKELEKHKRNMHPGLDKLSSMFARLKKREGRFILNLKHPCPRCPERFPSRLECRVHMKCHNRALRPKGETESLEEKNSA</sequence>
<dbReference type="PROSITE" id="PS00028">
    <property type="entry name" value="ZINC_FINGER_C2H2_1"/>
    <property type="match status" value="1"/>
</dbReference>
<gene>
    <name evidence="3" type="ORF">PGQ11_005991</name>
</gene>
<comment type="caution">
    <text evidence="3">The sequence shown here is derived from an EMBL/GenBank/DDBJ whole genome shotgun (WGS) entry which is preliminary data.</text>
</comment>
<feature type="domain" description="C2H2-type" evidence="2">
    <location>
        <begin position="879"/>
        <end position="899"/>
    </location>
</feature>
<dbReference type="InterPro" id="IPR054471">
    <property type="entry name" value="GPIID_WHD"/>
</dbReference>
<dbReference type="Gene3D" id="3.40.50.300">
    <property type="entry name" value="P-loop containing nucleotide triphosphate hydrolases"/>
    <property type="match status" value="1"/>
</dbReference>
<keyword evidence="4" id="KW-1185">Reference proteome</keyword>
<dbReference type="InterPro" id="IPR056884">
    <property type="entry name" value="NPHP3-like_N"/>
</dbReference>
<name>A0ABR2ISE2_9PEZI</name>
<dbReference type="SUPFAM" id="SSF52540">
    <property type="entry name" value="P-loop containing nucleoside triphosphate hydrolases"/>
    <property type="match status" value="1"/>
</dbReference>
<evidence type="ECO:0000259" key="2">
    <source>
        <dbReference type="PROSITE" id="PS00028"/>
    </source>
</evidence>
<evidence type="ECO:0000313" key="4">
    <source>
        <dbReference type="Proteomes" id="UP001390339"/>
    </source>
</evidence>
<accession>A0ABR2ISE2</accession>
<organism evidence="3 4">
    <name type="scientific">Apiospora arundinis</name>
    <dbReference type="NCBI Taxonomy" id="335852"/>
    <lineage>
        <taxon>Eukaryota</taxon>
        <taxon>Fungi</taxon>
        <taxon>Dikarya</taxon>
        <taxon>Ascomycota</taxon>
        <taxon>Pezizomycotina</taxon>
        <taxon>Sordariomycetes</taxon>
        <taxon>Xylariomycetidae</taxon>
        <taxon>Amphisphaeriales</taxon>
        <taxon>Apiosporaceae</taxon>
        <taxon>Apiospora</taxon>
    </lineage>
</organism>